<feature type="compositionally biased region" description="Acidic residues" evidence="1">
    <location>
        <begin position="98"/>
        <end position="109"/>
    </location>
</feature>
<evidence type="ECO:0000256" key="1">
    <source>
        <dbReference type="SAM" id="MobiDB-lite"/>
    </source>
</evidence>
<feature type="domain" description="Protein kinase" evidence="2">
    <location>
        <begin position="280"/>
        <end position="622"/>
    </location>
</feature>
<dbReference type="GeneID" id="5970373"/>
<dbReference type="SUPFAM" id="SSF56112">
    <property type="entry name" value="Protein kinase-like (PK-like)"/>
    <property type="match status" value="1"/>
</dbReference>
<gene>
    <name evidence="3" type="ORF">SNOG_02923</name>
</gene>
<dbReference type="eggNOG" id="KOG0593">
    <property type="taxonomic scope" value="Eukaryota"/>
</dbReference>
<dbReference type="PANTHER" id="PTHR24359:SF37">
    <property type="entry name" value="PROTEIN KINASE DOMAIN-CONTAINING PROTEIN"/>
    <property type="match status" value="1"/>
</dbReference>
<dbReference type="PANTHER" id="PTHR24359">
    <property type="entry name" value="SERINE/THREONINE-PROTEIN KINASE SBK1"/>
    <property type="match status" value="1"/>
</dbReference>
<dbReference type="GO" id="GO:0004674">
    <property type="term" value="F:protein serine/threonine kinase activity"/>
    <property type="evidence" value="ECO:0000318"/>
    <property type="project" value="GO_Central"/>
</dbReference>
<evidence type="ECO:0000259" key="2">
    <source>
        <dbReference type="PROSITE" id="PS50011"/>
    </source>
</evidence>
<dbReference type="InterPro" id="IPR011009">
    <property type="entry name" value="Kinase-like_dom_sf"/>
</dbReference>
<dbReference type="Pfam" id="PF00069">
    <property type="entry name" value="Pkinase"/>
    <property type="match status" value="1"/>
</dbReference>
<dbReference type="GO" id="GO:0005524">
    <property type="term" value="F:ATP binding"/>
    <property type="evidence" value="ECO:0007669"/>
    <property type="project" value="InterPro"/>
</dbReference>
<sequence length="675" mass="77136">MSTQQGIPLTNGEVPKLTFDDYSAYEAEREIATPHGQGSLHRSSDARRRTTATPAVRSSAQRLNKKSIDCSVRDPADQLVRKIVSTSQRLENHVKEDDKDEEEQEEQEEGLGHMLRTSGHRHADTRVKHFWTDDILARTMTKPCIVGELQSYQRENPALFATKSIDTVAEDILKYRRKIFAVLALIDKGACIEEVIAEGLVDKDLPLHTDESSSLCPLFRYGANSTARKVNCFSRIGWKTLHRETFLTSQYAMSPQFLGFDPDGCTPKHEEFSAREILPIIEEQERQQGGYGVIQKIKLARASHGFHNRLRLIKTDDEFALKRLLKNDAVEFRREAKAGGRFNGFVCDHLVTLLMTWTLNGQYYLLFPLARYDLEEYWSHYRSPQVSPGMARWMLKQIVGITAAVEYIHDPSGSQPADILGVPDGREYGRHGDIKPDNLLWCDSPTDRRGIVVVADLGLATLNSVVSRTQSNTKARCAPRYKAPEFNIKGFKIRRSCDVWALGCVLIEWVCWALEGNDARLQFLNDLFQTFPSGSQTDLYFEMERKQNKLVHVTVNQAVAKVRRPQRLLLVPALTRSQKAARLHRSKHCTQLFHDLLWLIQEKMIVVRAENRISAHELHVELKKMTEKGERDSRYFDAPCESLREVTLPLPLQAEFYIQEPKREAISQFQLGVPH</sequence>
<dbReference type="SMART" id="SM00220">
    <property type="entry name" value="S_TKc"/>
    <property type="match status" value="1"/>
</dbReference>
<feature type="compositionally biased region" description="Low complexity" evidence="1">
    <location>
        <begin position="51"/>
        <end position="60"/>
    </location>
</feature>
<dbReference type="InterPro" id="IPR000719">
    <property type="entry name" value="Prot_kinase_dom"/>
</dbReference>
<dbReference type="Gene3D" id="1.10.510.10">
    <property type="entry name" value="Transferase(Phosphotransferase) domain 1"/>
    <property type="match status" value="1"/>
</dbReference>
<feature type="region of interest" description="Disordered" evidence="1">
    <location>
        <begin position="90"/>
        <end position="111"/>
    </location>
</feature>
<dbReference type="PROSITE" id="PS50011">
    <property type="entry name" value="PROTEIN_KINASE_DOM"/>
    <property type="match status" value="1"/>
</dbReference>
<dbReference type="EMBL" id="CH445328">
    <property type="protein sequence ID" value="EAT89654.1"/>
    <property type="molecule type" value="Genomic_DNA"/>
</dbReference>
<name>Q0UZ91_PHANO</name>
<feature type="region of interest" description="Disordered" evidence="1">
    <location>
        <begin position="29"/>
        <end position="68"/>
    </location>
</feature>
<dbReference type="InParanoid" id="Q0UZ91"/>
<dbReference type="HOGENOM" id="CLU_017513_0_1_1"/>
<dbReference type="Proteomes" id="UP000001055">
    <property type="component" value="Unassembled WGS sequence"/>
</dbReference>
<dbReference type="OMA" id="KEQIVKW"/>
<protein>
    <recommendedName>
        <fullName evidence="2">Protein kinase domain-containing protein</fullName>
    </recommendedName>
</protein>
<organism evidence="3 4">
    <name type="scientific">Phaeosphaeria nodorum (strain SN15 / ATCC MYA-4574 / FGSC 10173)</name>
    <name type="common">Glume blotch fungus</name>
    <name type="synonym">Parastagonospora nodorum</name>
    <dbReference type="NCBI Taxonomy" id="321614"/>
    <lineage>
        <taxon>Eukaryota</taxon>
        <taxon>Fungi</taxon>
        <taxon>Dikarya</taxon>
        <taxon>Ascomycota</taxon>
        <taxon>Pezizomycotina</taxon>
        <taxon>Dothideomycetes</taxon>
        <taxon>Pleosporomycetidae</taxon>
        <taxon>Pleosporales</taxon>
        <taxon>Pleosporineae</taxon>
        <taxon>Phaeosphaeriaceae</taxon>
        <taxon>Parastagonospora</taxon>
    </lineage>
</organism>
<evidence type="ECO:0000313" key="3">
    <source>
        <dbReference type="EMBL" id="EAT89654.1"/>
    </source>
</evidence>
<dbReference type="AlphaFoldDB" id="Q0UZ91"/>
<dbReference type="STRING" id="321614.Q0UZ91"/>
<dbReference type="KEGG" id="pno:SNOG_02923"/>
<proteinExistence type="predicted"/>
<evidence type="ECO:0000313" key="4">
    <source>
        <dbReference type="Proteomes" id="UP000001055"/>
    </source>
</evidence>
<dbReference type="RefSeq" id="XP_001793516.1">
    <property type="nucleotide sequence ID" value="XM_001793464.1"/>
</dbReference>
<accession>Q0UZ91</accession>
<reference evidence="4" key="1">
    <citation type="journal article" date="2007" name="Plant Cell">
        <title>Dothideomycete-plant interactions illuminated by genome sequencing and EST analysis of the wheat pathogen Stagonospora nodorum.</title>
        <authorList>
            <person name="Hane J.K."/>
            <person name="Lowe R.G."/>
            <person name="Solomon P.S."/>
            <person name="Tan K.C."/>
            <person name="Schoch C.L."/>
            <person name="Spatafora J.W."/>
            <person name="Crous P.W."/>
            <person name="Kodira C."/>
            <person name="Birren B.W."/>
            <person name="Galagan J.E."/>
            <person name="Torriani S.F."/>
            <person name="McDonald B.A."/>
            <person name="Oliver R.P."/>
        </authorList>
    </citation>
    <scope>NUCLEOTIDE SEQUENCE [LARGE SCALE GENOMIC DNA]</scope>
    <source>
        <strain evidence="4">SN15 / ATCC MYA-4574 / FGSC 10173</strain>
    </source>
</reference>
<dbReference type="CDD" id="cd00180">
    <property type="entry name" value="PKc"/>
    <property type="match status" value="1"/>
</dbReference>
<dbReference type="VEuPathDB" id="FungiDB:JI435_029230"/>